<dbReference type="OrthoDB" id="272703at2759"/>
<evidence type="ECO:0000313" key="7">
    <source>
        <dbReference type="Proteomes" id="UP000094112"/>
    </source>
</evidence>
<keyword evidence="2" id="KW-0539">Nucleus</keyword>
<dbReference type="InterPro" id="IPR035979">
    <property type="entry name" value="RBD_domain_sf"/>
</dbReference>
<organism evidence="6 7">
    <name type="scientific">Wickerhamomyces anomalus (strain ATCC 58044 / CBS 1984 / NCYC 433 / NRRL Y-366-8)</name>
    <name type="common">Yeast</name>
    <name type="synonym">Hansenula anomala</name>
    <dbReference type="NCBI Taxonomy" id="683960"/>
    <lineage>
        <taxon>Eukaryota</taxon>
        <taxon>Fungi</taxon>
        <taxon>Dikarya</taxon>
        <taxon>Ascomycota</taxon>
        <taxon>Saccharomycotina</taxon>
        <taxon>Saccharomycetes</taxon>
        <taxon>Phaffomycetales</taxon>
        <taxon>Wickerhamomycetaceae</taxon>
        <taxon>Wickerhamomyces</taxon>
    </lineage>
</organism>
<dbReference type="STRING" id="683960.A0A1E3P102"/>
<feature type="region of interest" description="Disordered" evidence="4">
    <location>
        <begin position="294"/>
        <end position="325"/>
    </location>
</feature>
<dbReference type="Proteomes" id="UP000094112">
    <property type="component" value="Unassembled WGS sequence"/>
</dbReference>
<proteinExistence type="predicted"/>
<dbReference type="Gene3D" id="3.30.70.330">
    <property type="match status" value="1"/>
</dbReference>
<feature type="compositionally biased region" description="Basic and acidic residues" evidence="4">
    <location>
        <begin position="8"/>
        <end position="20"/>
    </location>
</feature>
<dbReference type="PANTHER" id="PTHR45735:SF2">
    <property type="entry name" value="CLEAVAGE STIMULATION FACTOR SUBUNIT 2"/>
    <property type="match status" value="1"/>
</dbReference>
<feature type="region of interest" description="Disordered" evidence="4">
    <location>
        <begin position="1"/>
        <end position="20"/>
    </location>
</feature>
<dbReference type="Pfam" id="PF00076">
    <property type="entry name" value="RRM_1"/>
    <property type="match status" value="1"/>
</dbReference>
<dbReference type="Gene3D" id="1.25.40.630">
    <property type="match status" value="1"/>
</dbReference>
<keyword evidence="7" id="KW-1185">Reference proteome</keyword>
<dbReference type="AlphaFoldDB" id="A0A1E3P102"/>
<dbReference type="InterPro" id="IPR038192">
    <property type="entry name" value="CSTF_C_sf"/>
</dbReference>
<dbReference type="InterPro" id="IPR012677">
    <property type="entry name" value="Nucleotide-bd_a/b_plait_sf"/>
</dbReference>
<keyword evidence="3" id="KW-0694">RNA-binding</keyword>
<dbReference type="GO" id="GO:0005847">
    <property type="term" value="C:mRNA cleavage and polyadenylation specificity factor complex"/>
    <property type="evidence" value="ECO:0007669"/>
    <property type="project" value="TreeGrafter"/>
</dbReference>
<feature type="domain" description="RRM" evidence="5">
    <location>
        <begin position="41"/>
        <end position="119"/>
    </location>
</feature>
<comment type="subcellular location">
    <subcellularLocation>
        <location evidence="1">Nucleus</location>
    </subcellularLocation>
</comment>
<evidence type="ECO:0000256" key="4">
    <source>
        <dbReference type="SAM" id="MobiDB-lite"/>
    </source>
</evidence>
<dbReference type="InterPro" id="IPR026896">
    <property type="entry name" value="CSTF_C"/>
</dbReference>
<dbReference type="GeneID" id="30203688"/>
<evidence type="ECO:0000256" key="2">
    <source>
        <dbReference type="ARBA" id="ARBA00023242"/>
    </source>
</evidence>
<dbReference type="SUPFAM" id="SSF54928">
    <property type="entry name" value="RNA-binding domain, RBD"/>
    <property type="match status" value="1"/>
</dbReference>
<dbReference type="RefSeq" id="XP_019038366.1">
    <property type="nucleotide sequence ID" value="XM_019186442.1"/>
</dbReference>
<reference evidence="6 7" key="1">
    <citation type="journal article" date="2016" name="Proc. Natl. Acad. Sci. U.S.A.">
        <title>Comparative genomics of biotechnologically important yeasts.</title>
        <authorList>
            <person name="Riley R."/>
            <person name="Haridas S."/>
            <person name="Wolfe K.H."/>
            <person name="Lopes M.R."/>
            <person name="Hittinger C.T."/>
            <person name="Goeker M."/>
            <person name="Salamov A.A."/>
            <person name="Wisecaver J.H."/>
            <person name="Long T.M."/>
            <person name="Calvey C.H."/>
            <person name="Aerts A.L."/>
            <person name="Barry K.W."/>
            <person name="Choi C."/>
            <person name="Clum A."/>
            <person name="Coughlan A.Y."/>
            <person name="Deshpande S."/>
            <person name="Douglass A.P."/>
            <person name="Hanson S.J."/>
            <person name="Klenk H.-P."/>
            <person name="LaButti K.M."/>
            <person name="Lapidus A."/>
            <person name="Lindquist E.A."/>
            <person name="Lipzen A.M."/>
            <person name="Meier-Kolthoff J.P."/>
            <person name="Ohm R.A."/>
            <person name="Otillar R.P."/>
            <person name="Pangilinan J.L."/>
            <person name="Peng Y."/>
            <person name="Rokas A."/>
            <person name="Rosa C.A."/>
            <person name="Scheuner C."/>
            <person name="Sibirny A.A."/>
            <person name="Slot J.C."/>
            <person name="Stielow J.B."/>
            <person name="Sun H."/>
            <person name="Kurtzman C.P."/>
            <person name="Blackwell M."/>
            <person name="Grigoriev I.V."/>
            <person name="Jeffries T.W."/>
        </authorList>
    </citation>
    <scope>NUCLEOTIDE SEQUENCE [LARGE SCALE GENOMIC DNA]</scope>
    <source>
        <strain evidence="7">ATCC 58044 / CBS 1984 / NCYC 433 / NRRL Y-366-8</strain>
    </source>
</reference>
<dbReference type="InterPro" id="IPR000504">
    <property type="entry name" value="RRM_dom"/>
</dbReference>
<dbReference type="PANTHER" id="PTHR45735">
    <property type="entry name" value="CLEAVAGE STIMULATION FACTOR SUBUNIT 2"/>
    <property type="match status" value="1"/>
</dbReference>
<dbReference type="Pfam" id="PF14304">
    <property type="entry name" value="CSTF_C"/>
    <property type="match status" value="1"/>
</dbReference>
<gene>
    <name evidence="6" type="ORF">WICANDRAFT_94099</name>
</gene>
<dbReference type="Pfam" id="PF14327">
    <property type="entry name" value="CSTF2_hinge"/>
    <property type="match status" value="1"/>
</dbReference>
<evidence type="ECO:0000259" key="5">
    <source>
        <dbReference type="PROSITE" id="PS50102"/>
    </source>
</evidence>
<dbReference type="SMART" id="SM00360">
    <property type="entry name" value="RRM"/>
    <property type="match status" value="1"/>
</dbReference>
<dbReference type="GO" id="GO:0031124">
    <property type="term" value="P:mRNA 3'-end processing"/>
    <property type="evidence" value="ECO:0007669"/>
    <property type="project" value="InterPro"/>
</dbReference>
<dbReference type="CDD" id="cd00590">
    <property type="entry name" value="RRM_SF"/>
    <property type="match status" value="1"/>
</dbReference>
<dbReference type="GO" id="GO:0003729">
    <property type="term" value="F:mRNA binding"/>
    <property type="evidence" value="ECO:0007669"/>
    <property type="project" value="TreeGrafter"/>
</dbReference>
<name>A0A1E3P102_WICAA</name>
<evidence type="ECO:0000256" key="3">
    <source>
        <dbReference type="PROSITE-ProRule" id="PRU00176"/>
    </source>
</evidence>
<dbReference type="PROSITE" id="PS50102">
    <property type="entry name" value="RRM"/>
    <property type="match status" value="1"/>
</dbReference>
<protein>
    <recommendedName>
        <fullName evidence="5">RRM domain-containing protein</fullName>
    </recommendedName>
</protein>
<accession>A0A1E3P102</accession>
<dbReference type="Gene3D" id="1.10.20.70">
    <property type="entry name" value="Transcription termination and cleavage factor, C-terminal domain"/>
    <property type="match status" value="1"/>
</dbReference>
<sequence>MSRNNYSIRDRNRRETSGEIQSEKARLAGVATPNSLANASSVIYLGNIPNDWNEQIVSSVVAGSGKVVDIRSRIDPQGRGKNFCFVEYLNPHEAAIALQLLSEIKLGPKRKLRVELSKEGLRTTHPINRPVLELNKNFLPYYVQIPAGMRDSSSEPPQMGFPNQGNNTPMGYNSSVTPVPQPGIHQLPPPPFQQPVKQEPMPEVLAKASQYLPQFNPSAFRADDKISQNLQHIPPVQLIEFISTLKQLAATNVASAQQAFDMSPNLAITMVQSMILMGLIDINTLTAAIQQQAQTSQPSSAIPTPPPPIHSQLAPQPDPRWPNLSARTGEKLAKLDPNEASMIAQVLTLPPDNIGGLPPQQRQMVESIRAQYL</sequence>
<evidence type="ECO:0000313" key="6">
    <source>
        <dbReference type="EMBL" id="ODQ59159.1"/>
    </source>
</evidence>
<evidence type="ECO:0000256" key="1">
    <source>
        <dbReference type="ARBA" id="ARBA00004123"/>
    </source>
</evidence>
<dbReference type="EMBL" id="KV454211">
    <property type="protein sequence ID" value="ODQ59159.1"/>
    <property type="molecule type" value="Genomic_DNA"/>
</dbReference>
<dbReference type="InterPro" id="IPR025742">
    <property type="entry name" value="CSTF2_hinge"/>
</dbReference>